<keyword evidence="6" id="KW-0804">Transcription</keyword>
<keyword evidence="2" id="KW-0677">Repeat</keyword>
<evidence type="ECO:0000256" key="6">
    <source>
        <dbReference type="ARBA" id="ARBA00023163"/>
    </source>
</evidence>
<keyword evidence="5 8" id="KW-0103">Bromodomain</keyword>
<dbReference type="SUPFAM" id="SSF47370">
    <property type="entry name" value="Bromodomain"/>
    <property type="match status" value="2"/>
</dbReference>
<evidence type="ECO:0000256" key="2">
    <source>
        <dbReference type="ARBA" id="ARBA00022737"/>
    </source>
</evidence>
<sequence>MADEVENATAERALAELKPADEDVEMKDAPADQDADAEGEEDEDAEGEIDADGESDAEGEIDADGEPDNTALPAAAPEKLDQKTTDRLFDLVLFMQDYKEDDREIAGPFHKIVNRRLLPEYYEVIKEAVAFSTIRNRLTRKMYKSKAEFVRDCALIFHNAQVYNRPGSLIFKDAGHLREVYNTELQKLVDEGILIAQEAVLPDLGGLPSPEPTPPPEEKKEADEEDDDEEDEEDEDSEDERPKRGGRRKPRPSRGAKAEQDEEEDGHRKRGRPPKVLTPMEARIQALLKGVRRFKDDDGELQIRHFEKLPDSKAHPEYYEVVKTPVALDTIKKRAKRKKYKNLDEALQDMEVMFENAKKVNAEGTGVYNDAVELQKQARIITDQEKNKPDDDFRDEHGKLPLSAVEHKGETWKVGDWVHIVNPNDPSKPTVAQIYRIWQDANKQRWINACWYFHPYQTVHHVDKRFFENEVVKTGQYRDHMVQEIVDRCFVMFITRYNKGRPRGLPVDKTVYVCEARYNEDNCRFNKIKTWASCLPDEVREKDYEMDLFDMPRKLKKNPSPIKHLLNAEAKETDPLPRATYRRNEAPPLIGAVHKRPRDPNEMFKSALSQAQAGEM</sequence>
<feature type="region of interest" description="Disordered" evidence="10">
    <location>
        <begin position="201"/>
        <end position="279"/>
    </location>
</feature>
<keyword evidence="9" id="KW-0175">Coiled coil</keyword>
<feature type="compositionally biased region" description="Polar residues" evidence="10">
    <location>
        <begin position="607"/>
        <end position="616"/>
    </location>
</feature>
<dbReference type="PRINTS" id="PR00503">
    <property type="entry name" value="BROMODOMAIN"/>
</dbReference>
<keyword evidence="7" id="KW-0539">Nucleus</keyword>
<dbReference type="Pfam" id="PF00439">
    <property type="entry name" value="Bromodomain"/>
    <property type="match status" value="2"/>
</dbReference>
<dbReference type="GO" id="GO:0006368">
    <property type="term" value="P:transcription elongation by RNA polymerase II"/>
    <property type="evidence" value="ECO:0007669"/>
    <property type="project" value="TreeGrafter"/>
</dbReference>
<feature type="compositionally biased region" description="Acidic residues" evidence="10">
    <location>
        <begin position="223"/>
        <end position="239"/>
    </location>
</feature>
<dbReference type="CDD" id="cd04369">
    <property type="entry name" value="Bromodomain"/>
    <property type="match status" value="1"/>
</dbReference>
<dbReference type="PANTHER" id="PTHR16062">
    <property type="entry name" value="SWI/SNF-RELATED"/>
    <property type="match status" value="1"/>
</dbReference>
<feature type="compositionally biased region" description="Basic and acidic residues" evidence="10">
    <location>
        <begin position="13"/>
        <end position="30"/>
    </location>
</feature>
<dbReference type="InterPro" id="IPR001487">
    <property type="entry name" value="Bromodomain"/>
</dbReference>
<evidence type="ECO:0000256" key="9">
    <source>
        <dbReference type="SAM" id="Coils"/>
    </source>
</evidence>
<dbReference type="InterPro" id="IPR036427">
    <property type="entry name" value="Bromodomain-like_sf"/>
</dbReference>
<keyword evidence="4" id="KW-0805">Transcription regulation</keyword>
<evidence type="ECO:0000259" key="12">
    <source>
        <dbReference type="PROSITE" id="PS51038"/>
    </source>
</evidence>
<dbReference type="Gene3D" id="2.30.30.490">
    <property type="match status" value="1"/>
</dbReference>
<comment type="caution">
    <text evidence="13">The sequence shown here is derived from an EMBL/GenBank/DDBJ whole genome shotgun (WGS) entry which is preliminary data.</text>
</comment>
<evidence type="ECO:0000256" key="1">
    <source>
        <dbReference type="ARBA" id="ARBA00004123"/>
    </source>
</evidence>
<dbReference type="Proteomes" id="UP001201980">
    <property type="component" value="Unassembled WGS sequence"/>
</dbReference>
<dbReference type="PANTHER" id="PTHR16062:SF21">
    <property type="entry name" value="CHROMATIN STRUCTURE-REMODELING COMPLEX SUBUNIT RSC1-RELATED"/>
    <property type="match status" value="1"/>
</dbReference>
<dbReference type="FunFam" id="1.20.920.10:FF:000048">
    <property type="entry name" value="RSC complex subunit (RSC1), putative"/>
    <property type="match status" value="1"/>
</dbReference>
<evidence type="ECO:0000256" key="3">
    <source>
        <dbReference type="ARBA" id="ARBA00022853"/>
    </source>
</evidence>
<evidence type="ECO:0000256" key="4">
    <source>
        <dbReference type="ARBA" id="ARBA00023015"/>
    </source>
</evidence>
<comment type="subcellular location">
    <subcellularLocation>
        <location evidence="1">Nucleus</location>
    </subcellularLocation>
</comment>
<feature type="domain" description="Bromo" evidence="11">
    <location>
        <begin position="298"/>
        <end position="368"/>
    </location>
</feature>
<feature type="coiled-coil region" evidence="9">
    <location>
        <begin position="333"/>
        <end position="363"/>
    </location>
</feature>
<name>A0AAD5WQB1_9PEZI</name>
<dbReference type="InterPro" id="IPR018359">
    <property type="entry name" value="Bromodomain_CS"/>
</dbReference>
<dbReference type="EMBL" id="JAKWBI020000231">
    <property type="protein sequence ID" value="KAJ2898428.1"/>
    <property type="molecule type" value="Genomic_DNA"/>
</dbReference>
<evidence type="ECO:0000313" key="13">
    <source>
        <dbReference type="EMBL" id="KAJ2898428.1"/>
    </source>
</evidence>
<feature type="region of interest" description="Disordered" evidence="10">
    <location>
        <begin position="573"/>
        <end position="616"/>
    </location>
</feature>
<dbReference type="SMART" id="SM00439">
    <property type="entry name" value="BAH"/>
    <property type="match status" value="1"/>
</dbReference>
<dbReference type="InterPro" id="IPR037382">
    <property type="entry name" value="Rsc/polybromo"/>
</dbReference>
<organism evidence="13 14">
    <name type="scientific">Zalerion maritima</name>
    <dbReference type="NCBI Taxonomy" id="339359"/>
    <lineage>
        <taxon>Eukaryota</taxon>
        <taxon>Fungi</taxon>
        <taxon>Dikarya</taxon>
        <taxon>Ascomycota</taxon>
        <taxon>Pezizomycotina</taxon>
        <taxon>Sordariomycetes</taxon>
        <taxon>Lulworthiomycetidae</taxon>
        <taxon>Lulworthiales</taxon>
        <taxon>Lulworthiaceae</taxon>
        <taxon>Zalerion</taxon>
    </lineage>
</organism>
<evidence type="ECO:0000313" key="14">
    <source>
        <dbReference type="Proteomes" id="UP001201980"/>
    </source>
</evidence>
<dbReference type="Pfam" id="PF01426">
    <property type="entry name" value="BAH"/>
    <property type="match status" value="1"/>
</dbReference>
<dbReference type="SMART" id="SM00297">
    <property type="entry name" value="BROMO"/>
    <property type="match status" value="2"/>
</dbReference>
<proteinExistence type="predicted"/>
<protein>
    <submittedName>
        <fullName evidence="13">Uncharacterized protein</fullName>
    </submittedName>
</protein>
<feature type="domain" description="BAH" evidence="12">
    <location>
        <begin position="410"/>
        <end position="529"/>
    </location>
</feature>
<dbReference type="PROSITE" id="PS51038">
    <property type="entry name" value="BAH"/>
    <property type="match status" value="1"/>
</dbReference>
<dbReference type="GO" id="GO:0016586">
    <property type="term" value="C:RSC-type complex"/>
    <property type="evidence" value="ECO:0007669"/>
    <property type="project" value="InterPro"/>
</dbReference>
<feature type="domain" description="Bromo" evidence="11">
    <location>
        <begin position="101"/>
        <end position="171"/>
    </location>
</feature>
<keyword evidence="3" id="KW-0156">Chromatin regulator</keyword>
<accession>A0AAD5WQB1</accession>
<dbReference type="PROSITE" id="PS50014">
    <property type="entry name" value="BROMODOMAIN_2"/>
    <property type="match status" value="2"/>
</dbReference>
<keyword evidence="14" id="KW-1185">Reference proteome</keyword>
<dbReference type="Gene3D" id="1.20.920.10">
    <property type="entry name" value="Bromodomain-like"/>
    <property type="match status" value="2"/>
</dbReference>
<feature type="compositionally biased region" description="Acidic residues" evidence="10">
    <location>
        <begin position="31"/>
        <end position="67"/>
    </location>
</feature>
<evidence type="ECO:0000256" key="7">
    <source>
        <dbReference type="ARBA" id="ARBA00023242"/>
    </source>
</evidence>
<reference evidence="13" key="1">
    <citation type="submission" date="2022-07" db="EMBL/GenBank/DDBJ databases">
        <title>Draft genome sequence of Zalerion maritima ATCC 34329, a (micro)plastics degrading marine fungus.</title>
        <authorList>
            <person name="Paco A."/>
            <person name="Goncalves M.F.M."/>
            <person name="Rocha-Santos T.A.P."/>
            <person name="Alves A."/>
        </authorList>
    </citation>
    <scope>NUCLEOTIDE SEQUENCE</scope>
    <source>
        <strain evidence="13">ATCC 34329</strain>
    </source>
</reference>
<dbReference type="CDD" id="cd04717">
    <property type="entry name" value="BAH_polybromo"/>
    <property type="match status" value="1"/>
</dbReference>
<dbReference type="GO" id="GO:0003682">
    <property type="term" value="F:chromatin binding"/>
    <property type="evidence" value="ECO:0007669"/>
    <property type="project" value="InterPro"/>
</dbReference>
<dbReference type="InterPro" id="IPR043151">
    <property type="entry name" value="BAH_sf"/>
</dbReference>
<evidence type="ECO:0000256" key="5">
    <source>
        <dbReference type="ARBA" id="ARBA00023117"/>
    </source>
</evidence>
<dbReference type="AlphaFoldDB" id="A0AAD5WQB1"/>
<dbReference type="GO" id="GO:0006338">
    <property type="term" value="P:chromatin remodeling"/>
    <property type="evidence" value="ECO:0007669"/>
    <property type="project" value="InterPro"/>
</dbReference>
<dbReference type="PROSITE" id="PS00633">
    <property type="entry name" value="BROMODOMAIN_1"/>
    <property type="match status" value="1"/>
</dbReference>
<feature type="region of interest" description="Disordered" evidence="10">
    <location>
        <begin position="1"/>
        <end position="79"/>
    </location>
</feature>
<evidence type="ECO:0000256" key="8">
    <source>
        <dbReference type="PROSITE-ProRule" id="PRU00035"/>
    </source>
</evidence>
<feature type="compositionally biased region" description="Basic residues" evidence="10">
    <location>
        <begin position="244"/>
        <end position="254"/>
    </location>
</feature>
<dbReference type="InterPro" id="IPR001025">
    <property type="entry name" value="BAH_dom"/>
</dbReference>
<evidence type="ECO:0000259" key="11">
    <source>
        <dbReference type="PROSITE" id="PS50014"/>
    </source>
</evidence>
<gene>
    <name evidence="13" type="ORF">MKZ38_003935</name>
</gene>
<evidence type="ECO:0000256" key="10">
    <source>
        <dbReference type="SAM" id="MobiDB-lite"/>
    </source>
</evidence>